<dbReference type="RefSeq" id="WP_181495150.1">
    <property type="nucleotide sequence ID" value="NZ_CP032152.1"/>
</dbReference>
<keyword evidence="7" id="KW-1185">Reference proteome</keyword>
<evidence type="ECO:0000259" key="5">
    <source>
        <dbReference type="PROSITE" id="PS50937"/>
    </source>
</evidence>
<organism evidence="6 7">
    <name type="scientific">Thermosynechococcus sichuanensis E542</name>
    <dbReference type="NCBI Taxonomy" id="2016101"/>
    <lineage>
        <taxon>Bacteria</taxon>
        <taxon>Bacillati</taxon>
        <taxon>Cyanobacteriota</taxon>
        <taxon>Cyanophyceae</taxon>
        <taxon>Acaryochloridales</taxon>
        <taxon>Thermosynechococcaceae</taxon>
        <taxon>Thermosynechococcus</taxon>
        <taxon>Thermosynechococcus sichuanensis</taxon>
    </lineage>
</organism>
<dbReference type="PANTHER" id="PTHR30204:SF94">
    <property type="entry name" value="HEAVY METAL-DEPENDENT TRANSCRIPTIONAL REGULATOR HI_0293-RELATED"/>
    <property type="match status" value="1"/>
</dbReference>
<keyword evidence="4" id="KW-0175">Coiled coil</keyword>
<dbReference type="InterPro" id="IPR009061">
    <property type="entry name" value="DNA-bd_dom_put_sf"/>
</dbReference>
<dbReference type="GO" id="GO:0003700">
    <property type="term" value="F:DNA-binding transcription factor activity"/>
    <property type="evidence" value="ECO:0007669"/>
    <property type="project" value="InterPro"/>
</dbReference>
<dbReference type="Pfam" id="PF09278">
    <property type="entry name" value="MerR-DNA-bind"/>
    <property type="match status" value="1"/>
</dbReference>
<reference evidence="7" key="1">
    <citation type="submission" date="2018-09" db="EMBL/GenBank/DDBJ databases">
        <title>Complete genome sequence of thermophilic cyanobacteria strain Thermosynechococcus elongatus PKUAC-SCTE542.</title>
        <authorList>
            <person name="Liang Y."/>
            <person name="Tang J."/>
            <person name="Daroch M."/>
        </authorList>
    </citation>
    <scope>NUCLEOTIDE SEQUENCE [LARGE SCALE GENOMIC DNA]</scope>
    <source>
        <strain evidence="7">E542</strain>
    </source>
</reference>
<proteinExistence type="predicted"/>
<dbReference type="InterPro" id="IPR015358">
    <property type="entry name" value="Tscrpt_reg_MerR_DNA-bd"/>
</dbReference>
<keyword evidence="2" id="KW-0238">DNA-binding</keyword>
<gene>
    <name evidence="6" type="ORF">D3A95_11705</name>
</gene>
<dbReference type="AlphaFoldDB" id="A0A3B7MFT8"/>
<dbReference type="PANTHER" id="PTHR30204">
    <property type="entry name" value="REDOX-CYCLING DRUG-SENSING TRANSCRIPTIONAL ACTIVATOR SOXR"/>
    <property type="match status" value="1"/>
</dbReference>
<dbReference type="PROSITE" id="PS50937">
    <property type="entry name" value="HTH_MERR_2"/>
    <property type="match status" value="1"/>
</dbReference>
<protein>
    <submittedName>
        <fullName evidence="6">Heavy metal-responsive transcriptional regulator</fullName>
    </submittedName>
</protein>
<accession>A0A3B7MFT8</accession>
<dbReference type="InterPro" id="IPR047057">
    <property type="entry name" value="MerR_fam"/>
</dbReference>
<dbReference type="SMART" id="SM00422">
    <property type="entry name" value="HTH_MERR"/>
    <property type="match status" value="1"/>
</dbReference>
<name>A0A3B7MFT8_9CYAN</name>
<dbReference type="Gene3D" id="1.10.1660.10">
    <property type="match status" value="1"/>
</dbReference>
<dbReference type="KEGG" id="tsq:D3A95_11705"/>
<dbReference type="GO" id="GO:0003677">
    <property type="term" value="F:DNA binding"/>
    <property type="evidence" value="ECO:0007669"/>
    <property type="project" value="UniProtKB-KW"/>
</dbReference>
<dbReference type="EMBL" id="CP032152">
    <property type="protein sequence ID" value="AXY68488.1"/>
    <property type="molecule type" value="Genomic_DNA"/>
</dbReference>
<keyword evidence="1" id="KW-0805">Transcription regulation</keyword>
<sequence length="138" mass="15400">MNAAAYRIGTVAHSSGLPVKTIRYYEELGLLRTVGRTSGGYRLFAEDVFARLSFIKRAQSLGLTLSDIKAFLEVYDRGEIPCDHIKEKLEEKLVAIEAQIQQLQILKQELQGLLSGWRSPTQPLEGTICPILQPVARS</sequence>
<dbReference type="Pfam" id="PF00376">
    <property type="entry name" value="MerR"/>
    <property type="match status" value="1"/>
</dbReference>
<feature type="coiled-coil region" evidence="4">
    <location>
        <begin position="86"/>
        <end position="113"/>
    </location>
</feature>
<evidence type="ECO:0000313" key="7">
    <source>
        <dbReference type="Proteomes" id="UP000261812"/>
    </source>
</evidence>
<feature type="domain" description="HTH merR-type" evidence="5">
    <location>
        <begin position="5"/>
        <end position="74"/>
    </location>
</feature>
<keyword evidence="3" id="KW-0804">Transcription</keyword>
<dbReference type="SUPFAM" id="SSF46955">
    <property type="entry name" value="Putative DNA-binding domain"/>
    <property type="match status" value="1"/>
</dbReference>
<evidence type="ECO:0000256" key="2">
    <source>
        <dbReference type="ARBA" id="ARBA00023125"/>
    </source>
</evidence>
<evidence type="ECO:0000256" key="4">
    <source>
        <dbReference type="SAM" id="Coils"/>
    </source>
</evidence>
<dbReference type="InterPro" id="IPR000551">
    <property type="entry name" value="MerR-type_HTH_dom"/>
</dbReference>
<dbReference type="CDD" id="cd04770">
    <property type="entry name" value="HTH_HMRTR"/>
    <property type="match status" value="1"/>
</dbReference>
<dbReference type="Proteomes" id="UP000261812">
    <property type="component" value="Chromosome"/>
</dbReference>
<evidence type="ECO:0000313" key="6">
    <source>
        <dbReference type="EMBL" id="AXY68488.1"/>
    </source>
</evidence>
<evidence type="ECO:0000256" key="1">
    <source>
        <dbReference type="ARBA" id="ARBA00023015"/>
    </source>
</evidence>
<dbReference type="PRINTS" id="PR00040">
    <property type="entry name" value="HTHMERR"/>
</dbReference>
<evidence type="ECO:0000256" key="3">
    <source>
        <dbReference type="ARBA" id="ARBA00023163"/>
    </source>
</evidence>